<accession>A0A158FYM9</accession>
<evidence type="ECO:0000313" key="2">
    <source>
        <dbReference type="Proteomes" id="UP000054925"/>
    </source>
</evidence>
<protein>
    <submittedName>
        <fullName evidence="1">Uncharacterized protein</fullName>
    </submittedName>
</protein>
<keyword evidence="2" id="KW-1185">Reference proteome</keyword>
<sequence length="73" mass="7983">MRAVVRELVVRMACNPERQAVEDVSGEAVECAGGGSLSTTRHVLHTMPPACAWQGDRYPSVSARFIAMVRRVL</sequence>
<name>A0A158FYM9_9BURK</name>
<dbReference type="EMBL" id="FCOL02000004">
    <property type="protein sequence ID" value="SAL24892.1"/>
    <property type="molecule type" value="Genomic_DNA"/>
</dbReference>
<dbReference type="AlphaFoldDB" id="A0A158FYM9"/>
<gene>
    <name evidence="1" type="ORF">AWB67_00968</name>
</gene>
<evidence type="ECO:0000313" key="1">
    <source>
        <dbReference type="EMBL" id="SAL24892.1"/>
    </source>
</evidence>
<reference evidence="1" key="1">
    <citation type="submission" date="2016-01" db="EMBL/GenBank/DDBJ databases">
        <authorList>
            <person name="Peeters C."/>
        </authorList>
    </citation>
    <scope>NUCLEOTIDE SEQUENCE [LARGE SCALE GENOMIC DNA]</scope>
    <source>
        <strain evidence="1">LMG 22937</strain>
    </source>
</reference>
<dbReference type="Proteomes" id="UP000054925">
    <property type="component" value="Unassembled WGS sequence"/>
</dbReference>
<comment type="caution">
    <text evidence="1">The sequence shown here is derived from an EMBL/GenBank/DDBJ whole genome shotgun (WGS) entry which is preliminary data.</text>
</comment>
<proteinExistence type="predicted"/>
<organism evidence="1 2">
    <name type="scientific">Caballeronia terrestris</name>
    <dbReference type="NCBI Taxonomy" id="1226301"/>
    <lineage>
        <taxon>Bacteria</taxon>
        <taxon>Pseudomonadati</taxon>
        <taxon>Pseudomonadota</taxon>
        <taxon>Betaproteobacteria</taxon>
        <taxon>Burkholderiales</taxon>
        <taxon>Burkholderiaceae</taxon>
        <taxon>Caballeronia</taxon>
    </lineage>
</organism>